<name>A0A9Q0GZ19_9MAGN</name>
<dbReference type="EMBL" id="JAMYWD010000011">
    <property type="protein sequence ID" value="KAJ4954612.1"/>
    <property type="molecule type" value="Genomic_DNA"/>
</dbReference>
<feature type="compositionally biased region" description="Polar residues" evidence="1">
    <location>
        <begin position="1"/>
        <end position="11"/>
    </location>
</feature>
<dbReference type="Proteomes" id="UP001141806">
    <property type="component" value="Unassembled WGS sequence"/>
</dbReference>
<dbReference type="PANTHER" id="PTHR23024">
    <property type="entry name" value="ARYLACETAMIDE DEACETYLASE"/>
    <property type="match status" value="1"/>
</dbReference>
<dbReference type="PANTHER" id="PTHR23024:SF113">
    <property type="entry name" value="CARBOXYLESTERASE 8-RELATED"/>
    <property type="match status" value="1"/>
</dbReference>
<dbReference type="SUPFAM" id="SSF53474">
    <property type="entry name" value="alpha/beta-Hydrolases"/>
    <property type="match status" value="1"/>
</dbReference>
<dbReference type="GO" id="GO:0016787">
    <property type="term" value="F:hydrolase activity"/>
    <property type="evidence" value="ECO:0007669"/>
    <property type="project" value="InterPro"/>
</dbReference>
<dbReference type="Gene3D" id="3.40.50.1820">
    <property type="entry name" value="alpha/beta hydrolase"/>
    <property type="match status" value="1"/>
</dbReference>
<feature type="region of interest" description="Disordered" evidence="1">
    <location>
        <begin position="1"/>
        <end position="41"/>
    </location>
</feature>
<sequence length="368" mass="41120">MATNVQQEQSCTETTTTDCPSGRKPGSTNMESPKELKPHAGAHINPYEHMKVQLNPDGTLTRLAELPTLEASMDDPYGDTRGILSKDVTLNPEKKTWARIIRPKPEHLEPGNRLPLVMYFHGGGFTTYNAGTVFCNNLCERTARLVPCIVVTVSYRHAPEHRLPAAYEDADEALMWLKQQALDSQGGDPWLKELADFTRILLFGWNSGANVAFNARLRALDLDLVPLKILGVIMTQPLFGGEERTRSDLKYADDQMLPLTVSDLTWELTLPVGSNRDHEYCNPWANPRLHEKLKKIGRVLVRGYGGDITIDRQRSLVELLVKNGAEVVAYFDEVGFHGIDLIDSRRAVVTLNYLKDFINSTSSKSSSS</sequence>
<dbReference type="AlphaFoldDB" id="A0A9Q0GZ19"/>
<dbReference type="InterPro" id="IPR050466">
    <property type="entry name" value="Carboxylest/Gibb_receptor"/>
</dbReference>
<evidence type="ECO:0000313" key="3">
    <source>
        <dbReference type="EMBL" id="KAJ4954612.1"/>
    </source>
</evidence>
<proteinExistence type="predicted"/>
<accession>A0A9Q0GZ19</accession>
<evidence type="ECO:0000313" key="4">
    <source>
        <dbReference type="Proteomes" id="UP001141806"/>
    </source>
</evidence>
<keyword evidence="4" id="KW-1185">Reference proteome</keyword>
<dbReference type="Pfam" id="PF07859">
    <property type="entry name" value="Abhydrolase_3"/>
    <property type="match status" value="1"/>
</dbReference>
<feature type="domain" description="Alpha/beta hydrolase fold-3" evidence="2">
    <location>
        <begin position="117"/>
        <end position="338"/>
    </location>
</feature>
<dbReference type="OrthoDB" id="408631at2759"/>
<evidence type="ECO:0000259" key="2">
    <source>
        <dbReference type="Pfam" id="PF07859"/>
    </source>
</evidence>
<dbReference type="InterPro" id="IPR029058">
    <property type="entry name" value="AB_hydrolase_fold"/>
</dbReference>
<gene>
    <name evidence="3" type="ORF">NE237_011395</name>
</gene>
<dbReference type="InterPro" id="IPR013094">
    <property type="entry name" value="AB_hydrolase_3"/>
</dbReference>
<comment type="caution">
    <text evidence="3">The sequence shown here is derived from an EMBL/GenBank/DDBJ whole genome shotgun (WGS) entry which is preliminary data.</text>
</comment>
<evidence type="ECO:0000256" key="1">
    <source>
        <dbReference type="SAM" id="MobiDB-lite"/>
    </source>
</evidence>
<reference evidence="3" key="1">
    <citation type="journal article" date="2023" name="Plant J.">
        <title>The genome of the king protea, Protea cynaroides.</title>
        <authorList>
            <person name="Chang J."/>
            <person name="Duong T.A."/>
            <person name="Schoeman C."/>
            <person name="Ma X."/>
            <person name="Roodt D."/>
            <person name="Barker N."/>
            <person name="Li Z."/>
            <person name="Van de Peer Y."/>
            <person name="Mizrachi E."/>
        </authorList>
    </citation>
    <scope>NUCLEOTIDE SEQUENCE</scope>
    <source>
        <tissue evidence="3">Young leaves</tissue>
    </source>
</reference>
<organism evidence="3 4">
    <name type="scientific">Protea cynaroides</name>
    <dbReference type="NCBI Taxonomy" id="273540"/>
    <lineage>
        <taxon>Eukaryota</taxon>
        <taxon>Viridiplantae</taxon>
        <taxon>Streptophyta</taxon>
        <taxon>Embryophyta</taxon>
        <taxon>Tracheophyta</taxon>
        <taxon>Spermatophyta</taxon>
        <taxon>Magnoliopsida</taxon>
        <taxon>Proteales</taxon>
        <taxon>Proteaceae</taxon>
        <taxon>Protea</taxon>
    </lineage>
</organism>
<protein>
    <recommendedName>
        <fullName evidence="2">Alpha/beta hydrolase fold-3 domain-containing protein</fullName>
    </recommendedName>
</protein>